<sequence length="198" mass="22155">MAAWTTAARQAAILARLSSLKSAASTSQAANLIQRRGLASGGDHHGPPKVNFWEDPLSPSKWKEEHFVIVSLAGWGLLFFGGYKFFTQGKNEKKEEKVRKLEKDRIRFRVVSSITSNKVIHSASVSEMRLFLDVRNLCLMVLYMKLLESDGCYLHTSVPLLMLLWTITCKNMRVLVGSELTNIPSRISVTGIIGHPRV</sequence>
<proteinExistence type="predicted"/>
<dbReference type="OrthoDB" id="537257at2759"/>
<dbReference type="PANTHER" id="PTHR35292:SF13">
    <property type="entry name" value="OS03G0581800 PROTEIN"/>
    <property type="match status" value="1"/>
</dbReference>
<accession>A0A7J0G9L1</accession>
<dbReference type="EMBL" id="BJWL01000019">
    <property type="protein sequence ID" value="GFZ07495.1"/>
    <property type="molecule type" value="Genomic_DNA"/>
</dbReference>
<evidence type="ECO:0000313" key="2">
    <source>
        <dbReference type="Proteomes" id="UP000585474"/>
    </source>
</evidence>
<comment type="caution">
    <text evidence="1">The sequence shown here is derived from an EMBL/GenBank/DDBJ whole genome shotgun (WGS) entry which is preliminary data.</text>
</comment>
<name>A0A7J0G9L1_9ERIC</name>
<dbReference type="AlphaFoldDB" id="A0A7J0G9L1"/>
<organism evidence="1 2">
    <name type="scientific">Actinidia rufa</name>
    <dbReference type="NCBI Taxonomy" id="165716"/>
    <lineage>
        <taxon>Eukaryota</taxon>
        <taxon>Viridiplantae</taxon>
        <taxon>Streptophyta</taxon>
        <taxon>Embryophyta</taxon>
        <taxon>Tracheophyta</taxon>
        <taxon>Spermatophyta</taxon>
        <taxon>Magnoliopsida</taxon>
        <taxon>eudicotyledons</taxon>
        <taxon>Gunneridae</taxon>
        <taxon>Pentapetalae</taxon>
        <taxon>asterids</taxon>
        <taxon>Ericales</taxon>
        <taxon>Actinidiaceae</taxon>
        <taxon>Actinidia</taxon>
    </lineage>
</organism>
<gene>
    <name evidence="1" type="ORF">Acr_19g0004320</name>
</gene>
<protein>
    <submittedName>
        <fullName evidence="1">Uncharacterized protein</fullName>
    </submittedName>
</protein>
<dbReference type="Proteomes" id="UP000585474">
    <property type="component" value="Unassembled WGS sequence"/>
</dbReference>
<reference evidence="1 2" key="1">
    <citation type="submission" date="2019-07" db="EMBL/GenBank/DDBJ databases">
        <title>De Novo Assembly of kiwifruit Actinidia rufa.</title>
        <authorList>
            <person name="Sugita-Konishi S."/>
            <person name="Sato K."/>
            <person name="Mori E."/>
            <person name="Abe Y."/>
            <person name="Kisaki G."/>
            <person name="Hamano K."/>
            <person name="Suezawa K."/>
            <person name="Otani M."/>
            <person name="Fukuda T."/>
            <person name="Manabe T."/>
            <person name="Gomi K."/>
            <person name="Tabuchi M."/>
            <person name="Akimitsu K."/>
            <person name="Kataoka I."/>
        </authorList>
    </citation>
    <scope>NUCLEOTIDE SEQUENCE [LARGE SCALE GENOMIC DNA]</scope>
    <source>
        <strain evidence="2">cv. Fuchu</strain>
    </source>
</reference>
<dbReference type="PANTHER" id="PTHR35292">
    <property type="entry name" value="EXPRESSED PROTEIN"/>
    <property type="match status" value="1"/>
</dbReference>
<keyword evidence="2" id="KW-1185">Reference proteome</keyword>
<evidence type="ECO:0000313" key="1">
    <source>
        <dbReference type="EMBL" id="GFZ07495.1"/>
    </source>
</evidence>